<protein>
    <submittedName>
        <fullName evidence="1">Uncharacterized protein</fullName>
    </submittedName>
</protein>
<dbReference type="KEGG" id="tbg:TbgDal_VII3595"/>
<reference evidence="2" key="1">
    <citation type="journal article" date="2010" name="PLoS Negl. Trop. Dis.">
        <title>The genome sequence of Trypanosoma brucei gambiense, causative agent of chronic human african trypanosomiasis.</title>
        <authorList>
            <person name="Jackson A.P."/>
            <person name="Sanders M."/>
            <person name="Berry A."/>
            <person name="McQuillan J."/>
            <person name="Aslett M.A."/>
            <person name="Quail M.A."/>
            <person name="Chukualim B."/>
            <person name="Capewell P."/>
            <person name="MacLeod A."/>
            <person name="Melville S.E."/>
            <person name="Gibson W."/>
            <person name="Barry J.D."/>
            <person name="Berriman M."/>
            <person name="Hertz-Fowler C."/>
        </authorList>
    </citation>
    <scope>NUCLEOTIDE SEQUENCE [LARGE SCALE GENOMIC DNA]</scope>
    <source>
        <strain evidence="2">MHOM/CI/86/DAL972</strain>
    </source>
</reference>
<dbReference type="RefSeq" id="XP_011774701.1">
    <property type="nucleotide sequence ID" value="XM_011776399.1"/>
</dbReference>
<sequence length="99" mass="10642">MWRLLSLPFPPPPPPAGAVLYELLCSLSTSLLQTGSRRGSRTGAIVVAEGAISKEEMGSFVCDATLHESGTRALSDYAHWPLQDRSPLCVSVCVCLVRN</sequence>
<dbReference type="GeneID" id="23862551"/>
<evidence type="ECO:0000313" key="2">
    <source>
        <dbReference type="Proteomes" id="UP000002316"/>
    </source>
</evidence>
<proteinExistence type="predicted"/>
<organism evidence="1 2">
    <name type="scientific">Trypanosoma brucei gambiense (strain MHOM/CI/86/DAL972)</name>
    <dbReference type="NCBI Taxonomy" id="679716"/>
    <lineage>
        <taxon>Eukaryota</taxon>
        <taxon>Discoba</taxon>
        <taxon>Euglenozoa</taxon>
        <taxon>Kinetoplastea</taxon>
        <taxon>Metakinetoplastina</taxon>
        <taxon>Trypanosomatida</taxon>
        <taxon>Trypanosomatidae</taxon>
        <taxon>Trypanosoma</taxon>
    </lineage>
</organism>
<dbReference type="EMBL" id="FN554970">
    <property type="protein sequence ID" value="CBH12420.1"/>
    <property type="molecule type" value="Genomic_DNA"/>
</dbReference>
<name>C9ZSN6_TRYB9</name>
<evidence type="ECO:0000313" key="1">
    <source>
        <dbReference type="EMBL" id="CBH12420.1"/>
    </source>
</evidence>
<accession>C9ZSN6</accession>
<dbReference type="AlphaFoldDB" id="C9ZSN6"/>
<dbReference type="Proteomes" id="UP000002316">
    <property type="component" value="Chromosome 7"/>
</dbReference>
<gene>
    <name evidence="1" type="ORF">TbgDal_VII3595</name>
</gene>